<name>A0A931AIN9_9ACTN</name>
<sequence length="278" mass="30987">MLGEFLRARREATTPAQAGLMNAGQRRTPGLRREEVAMMANVSTDYYIRLEQGRERHPSDRVLGALARVLNLGPEATAHMHELAHPVLQPRRAARRPERVSLDLRRLIDSWPDTPALICDDLMTVLASNPLADALYGELSHRDNLLRMIFLDPAARDFYTDWDKSARGKVAHLRLVAGSHLDDPRLTELVGELSLKSPEFRKMWARHDVANKVGEIKRMRHPKVGELELTCEIFSVNSSGGLQLITLLAEPGSSTEEGLKLLGSLAAPVRGSRVADRT</sequence>
<dbReference type="Pfam" id="PF17765">
    <property type="entry name" value="MLTR_LBD"/>
    <property type="match status" value="1"/>
</dbReference>
<dbReference type="Gene3D" id="3.30.450.180">
    <property type="match status" value="1"/>
</dbReference>
<accession>A0A931AIN9</accession>
<reference evidence="2" key="1">
    <citation type="submission" date="2020-11" db="EMBL/GenBank/DDBJ databases">
        <title>Whole-genome analyses of Nonomuraea sp. K274.</title>
        <authorList>
            <person name="Veyisoglu A."/>
        </authorList>
    </citation>
    <scope>NUCLEOTIDE SEQUENCE</scope>
    <source>
        <strain evidence="2">K274</strain>
    </source>
</reference>
<dbReference type="Proteomes" id="UP000605361">
    <property type="component" value="Unassembled WGS sequence"/>
</dbReference>
<evidence type="ECO:0000313" key="2">
    <source>
        <dbReference type="EMBL" id="MBF8189827.1"/>
    </source>
</evidence>
<gene>
    <name evidence="2" type="ORF">ITP53_29705</name>
</gene>
<keyword evidence="3" id="KW-1185">Reference proteome</keyword>
<proteinExistence type="predicted"/>
<dbReference type="PANTHER" id="PTHR35010:SF2">
    <property type="entry name" value="BLL4672 PROTEIN"/>
    <property type="match status" value="1"/>
</dbReference>
<protein>
    <submittedName>
        <fullName evidence="2">Helix-turn-helix domain-containing protein</fullName>
    </submittedName>
</protein>
<dbReference type="GO" id="GO:0003677">
    <property type="term" value="F:DNA binding"/>
    <property type="evidence" value="ECO:0007669"/>
    <property type="project" value="InterPro"/>
</dbReference>
<dbReference type="CDD" id="cd00093">
    <property type="entry name" value="HTH_XRE"/>
    <property type="match status" value="1"/>
</dbReference>
<dbReference type="InterPro" id="IPR041413">
    <property type="entry name" value="MLTR_LBD"/>
</dbReference>
<dbReference type="Gene3D" id="1.10.260.40">
    <property type="entry name" value="lambda repressor-like DNA-binding domains"/>
    <property type="match status" value="1"/>
</dbReference>
<dbReference type="InterPro" id="IPR010982">
    <property type="entry name" value="Lambda_DNA-bd_dom_sf"/>
</dbReference>
<evidence type="ECO:0000259" key="1">
    <source>
        <dbReference type="PROSITE" id="PS50943"/>
    </source>
</evidence>
<dbReference type="AlphaFoldDB" id="A0A931AIN9"/>
<dbReference type="EMBL" id="JADOGI010000103">
    <property type="protein sequence ID" value="MBF8189827.1"/>
    <property type="molecule type" value="Genomic_DNA"/>
</dbReference>
<dbReference type="PANTHER" id="PTHR35010">
    <property type="entry name" value="BLL4672 PROTEIN-RELATED"/>
    <property type="match status" value="1"/>
</dbReference>
<dbReference type="SMART" id="SM00530">
    <property type="entry name" value="HTH_XRE"/>
    <property type="match status" value="1"/>
</dbReference>
<feature type="domain" description="HTH cro/C1-type" evidence="1">
    <location>
        <begin position="30"/>
        <end position="78"/>
    </location>
</feature>
<organism evidence="2 3">
    <name type="scientific">Nonomuraea cypriaca</name>
    <dbReference type="NCBI Taxonomy" id="1187855"/>
    <lineage>
        <taxon>Bacteria</taxon>
        <taxon>Bacillati</taxon>
        <taxon>Actinomycetota</taxon>
        <taxon>Actinomycetes</taxon>
        <taxon>Streptosporangiales</taxon>
        <taxon>Streptosporangiaceae</taxon>
        <taxon>Nonomuraea</taxon>
    </lineage>
</organism>
<evidence type="ECO:0000313" key="3">
    <source>
        <dbReference type="Proteomes" id="UP000605361"/>
    </source>
</evidence>
<comment type="caution">
    <text evidence="2">The sequence shown here is derived from an EMBL/GenBank/DDBJ whole genome shotgun (WGS) entry which is preliminary data.</text>
</comment>
<dbReference type="SUPFAM" id="SSF47413">
    <property type="entry name" value="lambda repressor-like DNA-binding domains"/>
    <property type="match status" value="1"/>
</dbReference>
<dbReference type="Pfam" id="PF13560">
    <property type="entry name" value="HTH_31"/>
    <property type="match status" value="1"/>
</dbReference>
<dbReference type="InterPro" id="IPR001387">
    <property type="entry name" value="Cro/C1-type_HTH"/>
</dbReference>
<dbReference type="PROSITE" id="PS50943">
    <property type="entry name" value="HTH_CROC1"/>
    <property type="match status" value="1"/>
</dbReference>